<proteinExistence type="inferred from homology"/>
<dbReference type="RefSeq" id="WP_049739781.1">
    <property type="nucleotide sequence ID" value="NZ_BJON01000002.1"/>
</dbReference>
<reference evidence="10 13" key="3">
    <citation type="submission" date="2019-06" db="EMBL/GenBank/DDBJ databases">
        <title>Whole genome shotgun sequence of Brevibacillus reuszeri NBRC 15719.</title>
        <authorList>
            <person name="Hosoyama A."/>
            <person name="Uohara A."/>
            <person name="Ohji S."/>
            <person name="Ichikawa N."/>
        </authorList>
    </citation>
    <scope>NUCLEOTIDE SEQUENCE [LARGE SCALE GENOMIC DNA]</scope>
    <source>
        <strain evidence="10 13">NBRC 15719</strain>
    </source>
</reference>
<dbReference type="NCBIfam" id="TIGR02887">
    <property type="entry name" value="spore_ger_x_C"/>
    <property type="match status" value="1"/>
</dbReference>
<sequence length="373" mass="42645">MKRRLLIILLCQILLITGCLGQNRLDDLTLILTIGVDVRKDGELEIYSAVPVFQREAKKKTEILHVHASSFREGRDRFDDEANGLVQTGKVQNIVISKKVLMKKGLLDLLDVIFRDPKSSLKADLIMANEPIDEVLNVDVSDKPRLPVYLRELIKSGHTSEASVYTTARKAYDQFYEKGITPYLPEIKLSDDKLKIAGTALIDKRGYYVDSLSSEESIQLLILQRDTMHPIFMTTQIKDKSFKAKDEESKNVSYSIDYTHYDYKTKAKKGQFQFDLHLKYAIVLTEILVQVSPVEDKKRLERAIASDMKKKMEAVIAKFQKNQLDPIGLGKFARAYAYEDWKRVEDDWGKAFSKAKVNVYPEVEIISIGSLKK</sequence>
<dbReference type="Pfam" id="PF25198">
    <property type="entry name" value="Spore_GerAC_N"/>
    <property type="match status" value="1"/>
</dbReference>
<feature type="domain" description="Spore germination GerAC-like C-terminal" evidence="8">
    <location>
        <begin position="198"/>
        <end position="369"/>
    </location>
</feature>
<evidence type="ECO:0000259" key="9">
    <source>
        <dbReference type="Pfam" id="PF25198"/>
    </source>
</evidence>
<dbReference type="EMBL" id="BJON01000002">
    <property type="protein sequence ID" value="GED67043.1"/>
    <property type="molecule type" value="Genomic_DNA"/>
</dbReference>
<reference evidence="12" key="1">
    <citation type="submission" date="2015-07" db="EMBL/GenBank/DDBJ databases">
        <title>Genome sequencing project for genomic taxonomy and phylogenomics of Bacillus-like bacteria.</title>
        <authorList>
            <person name="Liu B."/>
            <person name="Wang J."/>
            <person name="Zhu Y."/>
            <person name="Liu G."/>
            <person name="Chen Q."/>
            <person name="Chen Z."/>
            <person name="Lan J."/>
            <person name="Che J."/>
            <person name="Ge C."/>
            <person name="Shi H."/>
            <person name="Pan Z."/>
            <person name="Liu X."/>
        </authorList>
    </citation>
    <scope>NUCLEOTIDE SEQUENCE [LARGE SCALE GENOMIC DNA]</scope>
    <source>
        <strain evidence="12">DSM 9887</strain>
    </source>
</reference>
<dbReference type="EMBL" id="LGIQ01000009">
    <property type="protein sequence ID" value="KNB70759.1"/>
    <property type="molecule type" value="Genomic_DNA"/>
</dbReference>
<comment type="similarity">
    <text evidence="2">Belongs to the GerABKC lipoprotein family.</text>
</comment>
<evidence type="ECO:0000313" key="13">
    <source>
        <dbReference type="Proteomes" id="UP000319578"/>
    </source>
</evidence>
<organism evidence="11 12">
    <name type="scientific">Brevibacillus reuszeri</name>
    <dbReference type="NCBI Taxonomy" id="54915"/>
    <lineage>
        <taxon>Bacteria</taxon>
        <taxon>Bacillati</taxon>
        <taxon>Bacillota</taxon>
        <taxon>Bacilli</taxon>
        <taxon>Bacillales</taxon>
        <taxon>Paenibacillaceae</taxon>
        <taxon>Brevibacillus</taxon>
    </lineage>
</organism>
<dbReference type="PANTHER" id="PTHR35789:SF1">
    <property type="entry name" value="SPORE GERMINATION PROTEIN B3"/>
    <property type="match status" value="1"/>
</dbReference>
<evidence type="ECO:0000256" key="3">
    <source>
        <dbReference type="ARBA" id="ARBA00022544"/>
    </source>
</evidence>
<evidence type="ECO:0000256" key="5">
    <source>
        <dbReference type="ARBA" id="ARBA00023136"/>
    </source>
</evidence>
<dbReference type="Pfam" id="PF05504">
    <property type="entry name" value="Spore_GerAC"/>
    <property type="match status" value="1"/>
</dbReference>
<dbReference type="OrthoDB" id="2694406at2"/>
<dbReference type="InterPro" id="IPR008844">
    <property type="entry name" value="Spore_GerAC-like"/>
</dbReference>
<keyword evidence="6" id="KW-0564">Palmitate</keyword>
<dbReference type="PANTHER" id="PTHR35789">
    <property type="entry name" value="SPORE GERMINATION PROTEIN B3"/>
    <property type="match status" value="1"/>
</dbReference>
<dbReference type="Proteomes" id="UP000036834">
    <property type="component" value="Unassembled WGS sequence"/>
</dbReference>
<comment type="caution">
    <text evidence="11">The sequence shown here is derived from an EMBL/GenBank/DDBJ whole genome shotgun (WGS) entry which is preliminary data.</text>
</comment>
<accession>A0A0K9YPW5</accession>
<dbReference type="AlphaFoldDB" id="A0A0K9YPW5"/>
<evidence type="ECO:0000256" key="6">
    <source>
        <dbReference type="ARBA" id="ARBA00023139"/>
    </source>
</evidence>
<evidence type="ECO:0000313" key="12">
    <source>
        <dbReference type="Proteomes" id="UP000036834"/>
    </source>
</evidence>
<keyword evidence="7" id="KW-0449">Lipoprotein</keyword>
<evidence type="ECO:0000313" key="11">
    <source>
        <dbReference type="EMBL" id="KNB70759.1"/>
    </source>
</evidence>
<dbReference type="InterPro" id="IPR046953">
    <property type="entry name" value="Spore_GerAC-like_C"/>
</dbReference>
<keyword evidence="3" id="KW-0309">Germination</keyword>
<dbReference type="PROSITE" id="PS51257">
    <property type="entry name" value="PROKAR_LIPOPROTEIN"/>
    <property type="match status" value="1"/>
</dbReference>
<protein>
    <submittedName>
        <fullName evidence="10">Germination protein</fullName>
    </submittedName>
</protein>
<feature type="domain" description="Spore germination protein N-terminal" evidence="9">
    <location>
        <begin position="22"/>
        <end position="189"/>
    </location>
</feature>
<evidence type="ECO:0000313" key="10">
    <source>
        <dbReference type="EMBL" id="GED67043.1"/>
    </source>
</evidence>
<evidence type="ECO:0000259" key="8">
    <source>
        <dbReference type="Pfam" id="PF05504"/>
    </source>
</evidence>
<comment type="subcellular location">
    <subcellularLocation>
        <location evidence="1">Membrane</location>
        <topology evidence="1">Lipid-anchor</topology>
    </subcellularLocation>
</comment>
<dbReference type="GO" id="GO:0009847">
    <property type="term" value="P:spore germination"/>
    <property type="evidence" value="ECO:0007669"/>
    <property type="project" value="InterPro"/>
</dbReference>
<name>A0A0K9YPW5_9BACL</name>
<gene>
    <name evidence="10" type="primary">gerQC_1</name>
    <name evidence="11" type="ORF">ADS79_18020</name>
    <name evidence="10" type="ORF">BRE01_07450</name>
</gene>
<evidence type="ECO:0000256" key="1">
    <source>
        <dbReference type="ARBA" id="ARBA00004635"/>
    </source>
</evidence>
<keyword evidence="4" id="KW-0732">Signal</keyword>
<dbReference type="GO" id="GO:0016020">
    <property type="term" value="C:membrane"/>
    <property type="evidence" value="ECO:0007669"/>
    <property type="project" value="UniProtKB-SubCell"/>
</dbReference>
<dbReference type="Proteomes" id="UP000319578">
    <property type="component" value="Unassembled WGS sequence"/>
</dbReference>
<keyword evidence="13" id="KW-1185">Reference proteome</keyword>
<evidence type="ECO:0000256" key="2">
    <source>
        <dbReference type="ARBA" id="ARBA00007886"/>
    </source>
</evidence>
<evidence type="ECO:0000256" key="7">
    <source>
        <dbReference type="ARBA" id="ARBA00023288"/>
    </source>
</evidence>
<dbReference type="PATRIC" id="fig|54915.3.peg.2690"/>
<dbReference type="InterPro" id="IPR038501">
    <property type="entry name" value="Spore_GerAC_C_sf"/>
</dbReference>
<reference evidence="11" key="2">
    <citation type="submission" date="2015-07" db="EMBL/GenBank/DDBJ databases">
        <title>MeaNS - Measles Nucleotide Surveillance Program.</title>
        <authorList>
            <person name="Tran T."/>
            <person name="Druce J."/>
        </authorList>
    </citation>
    <scope>NUCLEOTIDE SEQUENCE</scope>
    <source>
        <strain evidence="11">DSM 9887</strain>
    </source>
</reference>
<dbReference type="InterPro" id="IPR057336">
    <property type="entry name" value="GerAC_N"/>
</dbReference>
<dbReference type="Gene3D" id="3.30.300.210">
    <property type="entry name" value="Nutrient germinant receptor protein C, domain 3"/>
    <property type="match status" value="1"/>
</dbReference>
<keyword evidence="5" id="KW-0472">Membrane</keyword>
<evidence type="ECO:0000256" key="4">
    <source>
        <dbReference type="ARBA" id="ARBA00022729"/>
    </source>
</evidence>
<dbReference type="STRING" id="54915.ADS79_18020"/>